<dbReference type="Pfam" id="PF07883">
    <property type="entry name" value="Cupin_2"/>
    <property type="match status" value="1"/>
</dbReference>
<evidence type="ECO:0000313" key="3">
    <source>
        <dbReference type="EMBL" id="ABM00914.1"/>
    </source>
</evidence>
<feature type="chain" id="PRO_5002636592" description="Cupin type-2 domain-containing protein" evidence="1">
    <location>
        <begin position="24"/>
        <end position="170"/>
    </location>
</feature>
<dbReference type="InterPro" id="IPR047263">
    <property type="entry name" value="HNL-like_cupin"/>
</dbReference>
<dbReference type="InterPro" id="IPR011051">
    <property type="entry name" value="RmlC_Cupin_sf"/>
</dbReference>
<name>A1S957_SHEAM</name>
<dbReference type="Proteomes" id="UP000009175">
    <property type="component" value="Chromosome"/>
</dbReference>
<dbReference type="HOGENOM" id="CLU_072993_1_3_6"/>
<sequence>MRPSGLIVFITLPLLFLAHSPEAAEQHGTGMQIRVESADSREPIQGLDAFFTGKVKVEALFSAQGEARSSGANVTFEAGSRTHWHTHPIGQTLIVTSGTGWVQQEGSARIQIQTGSLVSIPANVVHWHGATSYTSMSHIAIQEVQNGSAVTWLEAVTDAQYLNAALPGSR</sequence>
<dbReference type="EMBL" id="CP000507">
    <property type="protein sequence ID" value="ABM00914.1"/>
    <property type="molecule type" value="Genomic_DNA"/>
</dbReference>
<gene>
    <name evidence="3" type="ordered locus">Sama_2711</name>
</gene>
<dbReference type="InterPro" id="IPR013096">
    <property type="entry name" value="Cupin_2"/>
</dbReference>
<protein>
    <recommendedName>
        <fullName evidence="2">Cupin type-2 domain-containing protein</fullName>
    </recommendedName>
</protein>
<organism evidence="3 4">
    <name type="scientific">Shewanella amazonensis (strain ATCC BAA-1098 / SB2B)</name>
    <dbReference type="NCBI Taxonomy" id="326297"/>
    <lineage>
        <taxon>Bacteria</taxon>
        <taxon>Pseudomonadati</taxon>
        <taxon>Pseudomonadota</taxon>
        <taxon>Gammaproteobacteria</taxon>
        <taxon>Alteromonadales</taxon>
        <taxon>Shewanellaceae</taxon>
        <taxon>Shewanella</taxon>
    </lineage>
</organism>
<evidence type="ECO:0000259" key="2">
    <source>
        <dbReference type="Pfam" id="PF07883"/>
    </source>
</evidence>
<evidence type="ECO:0000313" key="4">
    <source>
        <dbReference type="Proteomes" id="UP000009175"/>
    </source>
</evidence>
<feature type="domain" description="Cupin type-2" evidence="2">
    <location>
        <begin position="74"/>
        <end position="136"/>
    </location>
</feature>
<dbReference type="InterPro" id="IPR014710">
    <property type="entry name" value="RmlC-like_jellyroll"/>
</dbReference>
<dbReference type="CDD" id="cd02233">
    <property type="entry name" value="cupin_HNL-like"/>
    <property type="match status" value="1"/>
</dbReference>
<dbReference type="Gene3D" id="2.60.120.10">
    <property type="entry name" value="Jelly Rolls"/>
    <property type="match status" value="1"/>
</dbReference>
<dbReference type="AlphaFoldDB" id="A1S957"/>
<feature type="signal peptide" evidence="1">
    <location>
        <begin position="1"/>
        <end position="23"/>
    </location>
</feature>
<proteinExistence type="predicted"/>
<reference evidence="3 4" key="1">
    <citation type="submission" date="2006-12" db="EMBL/GenBank/DDBJ databases">
        <title>Complete sequence of Shewanella amazonensis SB2B.</title>
        <authorList>
            <consortium name="US DOE Joint Genome Institute"/>
            <person name="Copeland A."/>
            <person name="Lucas S."/>
            <person name="Lapidus A."/>
            <person name="Barry K."/>
            <person name="Detter J.C."/>
            <person name="Glavina del Rio T."/>
            <person name="Hammon N."/>
            <person name="Israni S."/>
            <person name="Dalin E."/>
            <person name="Tice H."/>
            <person name="Pitluck S."/>
            <person name="Munk A.C."/>
            <person name="Brettin T."/>
            <person name="Bruce D."/>
            <person name="Han C."/>
            <person name="Tapia R."/>
            <person name="Gilna P."/>
            <person name="Schmutz J."/>
            <person name="Larimer F."/>
            <person name="Land M."/>
            <person name="Hauser L."/>
            <person name="Kyrpides N."/>
            <person name="Mikhailova N."/>
            <person name="Fredrickson J."/>
            <person name="Richardson P."/>
        </authorList>
    </citation>
    <scope>NUCLEOTIDE SEQUENCE [LARGE SCALE GENOMIC DNA]</scope>
    <source>
        <strain evidence="4">ATCC BAA-1098 / SB2B</strain>
    </source>
</reference>
<dbReference type="KEGG" id="saz:Sama_2711"/>
<dbReference type="STRING" id="326297.Sama_2711"/>
<keyword evidence="1" id="KW-0732">Signal</keyword>
<dbReference type="eggNOG" id="COG1917">
    <property type="taxonomic scope" value="Bacteria"/>
</dbReference>
<dbReference type="PANTHER" id="PTHR43698">
    <property type="entry name" value="RIBD C-TERMINAL DOMAIN CONTAINING PROTEIN"/>
    <property type="match status" value="1"/>
</dbReference>
<evidence type="ECO:0000256" key="1">
    <source>
        <dbReference type="SAM" id="SignalP"/>
    </source>
</evidence>
<dbReference type="PANTHER" id="PTHR43698:SF1">
    <property type="entry name" value="BLL4564 PROTEIN"/>
    <property type="match status" value="1"/>
</dbReference>
<dbReference type="OrthoDB" id="9802489at2"/>
<dbReference type="SUPFAM" id="SSF51182">
    <property type="entry name" value="RmlC-like cupins"/>
    <property type="match status" value="1"/>
</dbReference>
<accession>A1S957</accession>
<dbReference type="RefSeq" id="WP_011760819.1">
    <property type="nucleotide sequence ID" value="NC_008700.1"/>
</dbReference>
<keyword evidence="4" id="KW-1185">Reference proteome</keyword>